<protein>
    <submittedName>
        <fullName evidence="1">Uncharacterized protein</fullName>
    </submittedName>
</protein>
<evidence type="ECO:0000313" key="2">
    <source>
        <dbReference type="Proteomes" id="UP001291623"/>
    </source>
</evidence>
<dbReference type="Proteomes" id="UP001291623">
    <property type="component" value="Unassembled WGS sequence"/>
</dbReference>
<proteinExistence type="predicted"/>
<organism evidence="1 2">
    <name type="scientific">Anisodus tanguticus</name>
    <dbReference type="NCBI Taxonomy" id="243964"/>
    <lineage>
        <taxon>Eukaryota</taxon>
        <taxon>Viridiplantae</taxon>
        <taxon>Streptophyta</taxon>
        <taxon>Embryophyta</taxon>
        <taxon>Tracheophyta</taxon>
        <taxon>Spermatophyta</taxon>
        <taxon>Magnoliopsida</taxon>
        <taxon>eudicotyledons</taxon>
        <taxon>Gunneridae</taxon>
        <taxon>Pentapetalae</taxon>
        <taxon>asterids</taxon>
        <taxon>lamiids</taxon>
        <taxon>Solanales</taxon>
        <taxon>Solanaceae</taxon>
        <taxon>Solanoideae</taxon>
        <taxon>Hyoscyameae</taxon>
        <taxon>Anisodus</taxon>
    </lineage>
</organism>
<gene>
    <name evidence="1" type="ORF">RND71_035515</name>
</gene>
<keyword evidence="2" id="KW-1185">Reference proteome</keyword>
<dbReference type="EMBL" id="JAVYJV010000019">
    <property type="protein sequence ID" value="KAK4345339.1"/>
    <property type="molecule type" value="Genomic_DNA"/>
</dbReference>
<dbReference type="AlphaFoldDB" id="A0AAE1V1N0"/>
<evidence type="ECO:0000313" key="1">
    <source>
        <dbReference type="EMBL" id="KAK4345339.1"/>
    </source>
</evidence>
<sequence length="115" mass="12692">MKEGIGLERFQYDSFPVFICSNEPVEVVAMGKKCRRPDHISALKAIKKRKRSPFIVADIEAALHDDVHVHCAVGFLVVKPGGIGAMDEEVGGFRGVSFFAIFIKNGFLLVTDVQQ</sequence>
<comment type="caution">
    <text evidence="1">The sequence shown here is derived from an EMBL/GenBank/DDBJ whole genome shotgun (WGS) entry which is preliminary data.</text>
</comment>
<accession>A0AAE1V1N0</accession>
<name>A0AAE1V1N0_9SOLA</name>
<reference evidence="1" key="1">
    <citation type="submission" date="2023-12" db="EMBL/GenBank/DDBJ databases">
        <title>Genome assembly of Anisodus tanguticus.</title>
        <authorList>
            <person name="Wang Y.-J."/>
        </authorList>
    </citation>
    <scope>NUCLEOTIDE SEQUENCE</scope>
    <source>
        <strain evidence="1">KB-2021</strain>
        <tissue evidence="1">Leaf</tissue>
    </source>
</reference>